<evidence type="ECO:0000256" key="5">
    <source>
        <dbReference type="ARBA" id="ARBA00022967"/>
    </source>
</evidence>
<gene>
    <name evidence="9" type="primary">rnfA_2</name>
    <name evidence="9" type="ORF">NCTC9504_03139</name>
</gene>
<keyword evidence="4 8" id="KW-0812">Transmembrane</keyword>
<keyword evidence="2" id="KW-0813">Transport</keyword>
<feature type="transmembrane region" description="Helical" evidence="8">
    <location>
        <begin position="6"/>
        <end position="28"/>
    </location>
</feature>
<evidence type="ECO:0000256" key="3">
    <source>
        <dbReference type="ARBA" id="ARBA00022519"/>
    </source>
</evidence>
<evidence type="ECO:0000256" key="4">
    <source>
        <dbReference type="ARBA" id="ARBA00022692"/>
    </source>
</evidence>
<keyword evidence="7 8" id="KW-0472">Membrane</keyword>
<dbReference type="InterPro" id="IPR003667">
    <property type="entry name" value="NqrDE/RnfAE"/>
</dbReference>
<evidence type="ECO:0000256" key="2">
    <source>
        <dbReference type="ARBA" id="ARBA00022448"/>
    </source>
</evidence>
<comment type="subcellular location">
    <subcellularLocation>
        <location evidence="1">Endomembrane system</location>
        <topology evidence="1">Multi-pass membrane protein</topology>
    </subcellularLocation>
</comment>
<name>A0A377ZJ74_KLEPN</name>
<keyword evidence="3" id="KW-1003">Cell membrane</keyword>
<evidence type="ECO:0000313" key="9">
    <source>
        <dbReference type="EMBL" id="STU72418.1"/>
    </source>
</evidence>
<keyword evidence="5" id="KW-1278">Translocase</keyword>
<evidence type="ECO:0000256" key="7">
    <source>
        <dbReference type="ARBA" id="ARBA00023136"/>
    </source>
</evidence>
<organism evidence="9 10">
    <name type="scientific">Klebsiella pneumoniae subsp. pneumoniae</name>
    <dbReference type="NCBI Taxonomy" id="72407"/>
    <lineage>
        <taxon>Bacteria</taxon>
        <taxon>Pseudomonadati</taxon>
        <taxon>Pseudomonadota</taxon>
        <taxon>Gammaproteobacteria</taxon>
        <taxon>Enterobacterales</taxon>
        <taxon>Enterobacteriaceae</taxon>
        <taxon>Klebsiella/Raoultella group</taxon>
        <taxon>Klebsiella</taxon>
        <taxon>Klebsiella pneumoniae complex</taxon>
    </lineage>
</organism>
<dbReference type="Proteomes" id="UP000254020">
    <property type="component" value="Unassembled WGS sequence"/>
</dbReference>
<dbReference type="AlphaFoldDB" id="A0A377ZJ74"/>
<dbReference type="Pfam" id="PF02508">
    <property type="entry name" value="Rnf-Nqr"/>
    <property type="match status" value="1"/>
</dbReference>
<evidence type="ECO:0000256" key="1">
    <source>
        <dbReference type="ARBA" id="ARBA00004127"/>
    </source>
</evidence>
<reference evidence="9 10" key="1">
    <citation type="submission" date="2018-06" db="EMBL/GenBank/DDBJ databases">
        <authorList>
            <consortium name="Pathogen Informatics"/>
            <person name="Doyle S."/>
        </authorList>
    </citation>
    <scope>NUCLEOTIDE SEQUENCE [LARGE SCALE GENOMIC DNA]</scope>
    <source>
        <strain evidence="9 10">NCTC9504</strain>
    </source>
</reference>
<protein>
    <submittedName>
        <fullName evidence="9">Electron transport complex protein RnfA</fullName>
    </submittedName>
</protein>
<evidence type="ECO:0000256" key="8">
    <source>
        <dbReference type="SAM" id="Phobius"/>
    </source>
</evidence>
<dbReference type="EMBL" id="UGMA01000005">
    <property type="protein sequence ID" value="STU72418.1"/>
    <property type="molecule type" value="Genomic_DNA"/>
</dbReference>
<evidence type="ECO:0000256" key="6">
    <source>
        <dbReference type="ARBA" id="ARBA00022989"/>
    </source>
</evidence>
<proteinExistence type="predicted"/>
<evidence type="ECO:0000313" key="10">
    <source>
        <dbReference type="Proteomes" id="UP000254020"/>
    </source>
</evidence>
<keyword evidence="6 8" id="KW-1133">Transmembrane helix</keyword>
<dbReference type="GO" id="GO:0012505">
    <property type="term" value="C:endomembrane system"/>
    <property type="evidence" value="ECO:0007669"/>
    <property type="project" value="UniProtKB-SubCell"/>
</dbReference>
<accession>A0A377ZJ74</accession>
<keyword evidence="3" id="KW-0997">Cell inner membrane</keyword>
<dbReference type="GO" id="GO:0016020">
    <property type="term" value="C:membrane"/>
    <property type="evidence" value="ECO:0007669"/>
    <property type="project" value="InterPro"/>
</dbReference>
<sequence>MADYLLLFIGTVLVNNFVLVKFLGLCPFMGFPKSWKPQWGWARYHLRDDPGLYLRLAD</sequence>